<dbReference type="Proteomes" id="UP000032735">
    <property type="component" value="Chromosome"/>
</dbReference>
<evidence type="ECO:0000256" key="1">
    <source>
        <dbReference type="SAM" id="MobiDB-lite"/>
    </source>
</evidence>
<evidence type="ECO:0000313" key="3">
    <source>
        <dbReference type="Proteomes" id="UP000032735"/>
    </source>
</evidence>
<keyword evidence="3" id="KW-1185">Reference proteome</keyword>
<feature type="compositionally biased region" description="Polar residues" evidence="1">
    <location>
        <begin position="20"/>
        <end position="34"/>
    </location>
</feature>
<feature type="compositionally biased region" description="Basic residues" evidence="1">
    <location>
        <begin position="35"/>
        <end position="48"/>
    </location>
</feature>
<gene>
    <name evidence="2" type="ORF">XPG1_3222</name>
</gene>
<reference evidence="2 3" key="1">
    <citation type="submission" date="2013-07" db="EMBL/GenBank/DDBJ databases">
        <authorList>
            <person name="Genoscope - CEA"/>
        </authorList>
    </citation>
    <scope>NUCLEOTIDE SEQUENCE [LARGE SCALE GENOMIC DNA]</scope>
    <source>
        <strain evidence="2 3">G6</strain>
    </source>
</reference>
<dbReference type="AlphaFoldDB" id="A0A068R6M0"/>
<organism evidence="2 3">
    <name type="scientific">Xenorhabdus poinarii G6</name>
    <dbReference type="NCBI Taxonomy" id="1354304"/>
    <lineage>
        <taxon>Bacteria</taxon>
        <taxon>Pseudomonadati</taxon>
        <taxon>Pseudomonadota</taxon>
        <taxon>Gammaproteobacteria</taxon>
        <taxon>Enterobacterales</taxon>
        <taxon>Morganellaceae</taxon>
        <taxon>Xenorhabdus</taxon>
    </lineage>
</organism>
<sequence>MDYTELVPPTNPMGRAKCTEPSTDYSNKNSYNTTHSHRSHINYRKNKFGRSQESFRL</sequence>
<protein>
    <submittedName>
        <fullName evidence="2">Uncharacterized protein</fullName>
    </submittedName>
</protein>
<dbReference type="HOGENOM" id="CLU_2995745_0_0_6"/>
<accession>A0A068R6M0</accession>
<dbReference type="KEGG" id="xpo:XPG1_3222"/>
<proteinExistence type="predicted"/>
<evidence type="ECO:0000313" key="2">
    <source>
        <dbReference type="EMBL" id="CDG22858.1"/>
    </source>
</evidence>
<dbReference type="EMBL" id="FO704551">
    <property type="protein sequence ID" value="CDG22858.1"/>
    <property type="molecule type" value="Genomic_DNA"/>
</dbReference>
<dbReference type="STRING" id="1354304.XPG1_3222"/>
<feature type="region of interest" description="Disordered" evidence="1">
    <location>
        <begin position="1"/>
        <end position="57"/>
    </location>
</feature>
<name>A0A068R6M0_9GAMM</name>